<reference evidence="2" key="1">
    <citation type="journal article" date="2019" name="Nat. Commun.">
        <title>Expansion of phycobilisome linker gene families in mesophilic red algae.</title>
        <authorList>
            <person name="Lee J."/>
            <person name="Kim D."/>
            <person name="Bhattacharya D."/>
            <person name="Yoon H.S."/>
        </authorList>
    </citation>
    <scope>NUCLEOTIDE SEQUENCE [LARGE SCALE GENOMIC DNA]</scope>
    <source>
        <strain evidence="2">CCMP 1328</strain>
    </source>
</reference>
<evidence type="ECO:0000313" key="2">
    <source>
        <dbReference type="Proteomes" id="UP000324585"/>
    </source>
</evidence>
<keyword evidence="2" id="KW-1185">Reference proteome</keyword>
<dbReference type="AlphaFoldDB" id="A0A5J4YSH0"/>
<name>A0A5J4YSH0_PORPP</name>
<proteinExistence type="predicted"/>
<comment type="caution">
    <text evidence="1">The sequence shown here is derived from an EMBL/GenBank/DDBJ whole genome shotgun (WGS) entry which is preliminary data.</text>
</comment>
<protein>
    <submittedName>
        <fullName evidence="1">Uncharacterized protein</fullName>
    </submittedName>
</protein>
<organism evidence="1 2">
    <name type="scientific">Porphyridium purpureum</name>
    <name type="common">Red alga</name>
    <name type="synonym">Porphyridium cruentum</name>
    <dbReference type="NCBI Taxonomy" id="35688"/>
    <lineage>
        <taxon>Eukaryota</taxon>
        <taxon>Rhodophyta</taxon>
        <taxon>Bangiophyceae</taxon>
        <taxon>Porphyridiales</taxon>
        <taxon>Porphyridiaceae</taxon>
        <taxon>Porphyridium</taxon>
    </lineage>
</organism>
<evidence type="ECO:0000313" key="1">
    <source>
        <dbReference type="EMBL" id="KAA8494228.1"/>
    </source>
</evidence>
<sequence length="98" mass="10276">MEAFTRLMVRPGPVDLAQMLRLDVYDKERDALTTRTWSFCAHEGVYIPFRGAAVAAVAAAPAAPAAAGPARPGDGLHSEAELKAVRTAAAYLPGPALT</sequence>
<dbReference type="EMBL" id="VRMN01000005">
    <property type="protein sequence ID" value="KAA8494228.1"/>
    <property type="molecule type" value="Genomic_DNA"/>
</dbReference>
<accession>A0A5J4YSH0</accession>
<dbReference type="Proteomes" id="UP000324585">
    <property type="component" value="Unassembled WGS sequence"/>
</dbReference>
<gene>
    <name evidence="1" type="ORF">FVE85_4203</name>
</gene>